<evidence type="ECO:0000256" key="2">
    <source>
        <dbReference type="ARBA" id="ARBA00003717"/>
    </source>
</evidence>
<dbReference type="InterPro" id="IPR004416">
    <property type="entry name" value="MnmG"/>
</dbReference>
<dbReference type="EMBL" id="PDEP01000002">
    <property type="protein sequence ID" value="PEN08797.1"/>
    <property type="molecule type" value="Genomic_DNA"/>
</dbReference>
<evidence type="ECO:0000313" key="14">
    <source>
        <dbReference type="EMBL" id="PEN08797.1"/>
    </source>
</evidence>
<dbReference type="Pfam" id="PF01134">
    <property type="entry name" value="GIDA"/>
    <property type="match status" value="1"/>
</dbReference>
<evidence type="ECO:0000256" key="11">
    <source>
        <dbReference type="HAMAP-Rule" id="MF_00129"/>
    </source>
</evidence>
<dbReference type="Gene3D" id="1.10.150.570">
    <property type="entry name" value="GidA associated domain, C-terminal subdomain"/>
    <property type="match status" value="1"/>
</dbReference>
<dbReference type="InterPro" id="IPR036188">
    <property type="entry name" value="FAD/NAD-bd_sf"/>
</dbReference>
<accession>A0A2H3NVS2</accession>
<dbReference type="Gene3D" id="3.50.50.60">
    <property type="entry name" value="FAD/NAD(P)-binding domain"/>
    <property type="match status" value="2"/>
</dbReference>
<dbReference type="GO" id="GO:0030488">
    <property type="term" value="P:tRNA methylation"/>
    <property type="evidence" value="ECO:0007669"/>
    <property type="project" value="TreeGrafter"/>
</dbReference>
<dbReference type="Proteomes" id="UP000221024">
    <property type="component" value="Unassembled WGS sequence"/>
</dbReference>
<dbReference type="SUPFAM" id="SSF51905">
    <property type="entry name" value="FAD/NAD(P)-binding domain"/>
    <property type="match status" value="1"/>
</dbReference>
<dbReference type="InterPro" id="IPR040131">
    <property type="entry name" value="MnmG_N"/>
</dbReference>
<dbReference type="HAMAP" id="MF_00129">
    <property type="entry name" value="MnmG_GidA"/>
    <property type="match status" value="1"/>
</dbReference>
<dbReference type="FunFam" id="3.50.50.60:FF:000002">
    <property type="entry name" value="tRNA uridine 5-carboxymethylaminomethyl modification enzyme MnmG"/>
    <property type="match status" value="1"/>
</dbReference>
<dbReference type="InterPro" id="IPR020595">
    <property type="entry name" value="MnmG-rel_CS"/>
</dbReference>
<evidence type="ECO:0000256" key="9">
    <source>
        <dbReference type="ARBA" id="ARBA00025948"/>
    </source>
</evidence>
<sequence length="654" mass="71886">MQDYFNYDVIVVGGGHAGSEAAAAAANMGARTLLITLKLDTIGQMSCNPAIGGIGKGHIAREIDAMGGLMGRVTDRAGLQFRMLNTSKGPAVWGPRAQCGRDAYAAAVREELESIDNLYMRADQVVDLATTDDGSRIEGVTTSLGKTFYAPRVVLTTGTFANGVIHVGETNFGGGRMGERASRGITGSLNELGFESGRLKTGTPPRVDGRSLDYSVMQEQPGDPDATAFSFMTDALPSVDEQLSCWLTETTPDTHDLLRTGFDRSPMFAGRIEAKGPRYCPSIEDKIDRFAEKSSHQIFIEPEGYTTHEVYVNGFSTSLPEDVQFEALRTIPGMENAHMLRPGYAIEYDFFPPYQIQYSLETKYVDGLFFAGQINGTTGYEEAAAQGLMAGINAVHTLNGHDPIVLKRSEAYIGVLIDDLVAKGTDEPYRMFTSRAEHRILLRQDNADQRLTELGYRLGLASNERYERMQAKERAINETRRALESTSVQPEQVNDYLESVGTTPIDQAGPILQICKRPQVDTEDLIRHAGLWSKLVTEAPGMLRAPRLVEINLKYEGYLDRQQQMVEEMEEKERWPIPDDFDYHALDTISIEAREKLSKVEPDNLGQASRVSGVRAADISVLMVLLKQQGVEPLPKDRPLPSGDGVPEDAAVGA</sequence>
<organism evidence="14 15">
    <name type="scientific">Longimonas halophila</name>
    <dbReference type="NCBI Taxonomy" id="1469170"/>
    <lineage>
        <taxon>Bacteria</taxon>
        <taxon>Pseudomonadati</taxon>
        <taxon>Rhodothermota</taxon>
        <taxon>Rhodothermia</taxon>
        <taxon>Rhodothermales</taxon>
        <taxon>Salisaetaceae</taxon>
        <taxon>Longimonas</taxon>
    </lineage>
</organism>
<dbReference type="SMART" id="SM01228">
    <property type="entry name" value="GIDA_assoc_3"/>
    <property type="match status" value="1"/>
</dbReference>
<dbReference type="GO" id="GO:0050660">
    <property type="term" value="F:flavin adenine dinucleotide binding"/>
    <property type="evidence" value="ECO:0007669"/>
    <property type="project" value="UniProtKB-UniRule"/>
</dbReference>
<proteinExistence type="inferred from homology"/>
<evidence type="ECO:0000313" key="15">
    <source>
        <dbReference type="Proteomes" id="UP000221024"/>
    </source>
</evidence>
<dbReference type="InterPro" id="IPR044920">
    <property type="entry name" value="MnmG_C_subdom_sf"/>
</dbReference>
<dbReference type="Pfam" id="PF13932">
    <property type="entry name" value="SAM_GIDA_C"/>
    <property type="match status" value="1"/>
</dbReference>
<keyword evidence="15" id="KW-1185">Reference proteome</keyword>
<dbReference type="PROSITE" id="PS01281">
    <property type="entry name" value="GIDA_2"/>
    <property type="match status" value="1"/>
</dbReference>
<comment type="cofactor">
    <cofactor evidence="1 11">
        <name>FAD</name>
        <dbReference type="ChEBI" id="CHEBI:57692"/>
    </cofactor>
</comment>
<keyword evidence="6 11" id="KW-0819">tRNA processing</keyword>
<evidence type="ECO:0000256" key="10">
    <source>
        <dbReference type="ARBA" id="ARBA00031800"/>
    </source>
</evidence>
<comment type="subcellular location">
    <subcellularLocation>
        <location evidence="11">Cytoplasm</location>
    </subcellularLocation>
</comment>
<dbReference type="GO" id="GO:0002098">
    <property type="term" value="P:tRNA wobble uridine modification"/>
    <property type="evidence" value="ECO:0007669"/>
    <property type="project" value="InterPro"/>
</dbReference>
<feature type="binding site" evidence="11">
    <location>
        <begin position="276"/>
        <end position="290"/>
    </location>
    <ligand>
        <name>NAD(+)</name>
        <dbReference type="ChEBI" id="CHEBI:57540"/>
    </ligand>
</feature>
<dbReference type="GO" id="GO:0005829">
    <property type="term" value="C:cytosol"/>
    <property type="evidence" value="ECO:0007669"/>
    <property type="project" value="TreeGrafter"/>
</dbReference>
<dbReference type="Pfam" id="PF21680">
    <property type="entry name" value="GIDA_C_1st"/>
    <property type="match status" value="1"/>
</dbReference>
<dbReference type="AlphaFoldDB" id="A0A2H3NVS2"/>
<protein>
    <recommendedName>
        <fullName evidence="4 11">tRNA uridine 5-carboxymethylaminomethyl modification enzyme MnmG</fullName>
    </recommendedName>
    <alternativeName>
        <fullName evidence="10 11">Glucose-inhibited division protein A</fullName>
    </alternativeName>
</protein>
<dbReference type="Gene3D" id="1.10.10.1800">
    <property type="entry name" value="tRNA uridine 5-carboxymethylaminomethyl modification enzyme MnmG/GidA"/>
    <property type="match status" value="1"/>
</dbReference>
<keyword evidence="7 11" id="KW-0274">FAD</keyword>
<evidence type="ECO:0000256" key="8">
    <source>
        <dbReference type="ARBA" id="ARBA00023027"/>
    </source>
</evidence>
<evidence type="ECO:0000256" key="1">
    <source>
        <dbReference type="ARBA" id="ARBA00001974"/>
    </source>
</evidence>
<dbReference type="OrthoDB" id="9815560at2"/>
<gene>
    <name evidence="11" type="primary">mnmG</name>
    <name evidence="11" type="synonym">gidA</name>
    <name evidence="14" type="ORF">CRI93_03310</name>
</gene>
<feature type="domain" description="tRNA uridine 5-carboxymethylaminomethyl modification enzyme C-terminal subdomain" evidence="13">
    <location>
        <begin position="553"/>
        <end position="624"/>
    </location>
</feature>
<evidence type="ECO:0000256" key="5">
    <source>
        <dbReference type="ARBA" id="ARBA00022630"/>
    </source>
</evidence>
<reference evidence="14 15" key="1">
    <citation type="submission" date="2017-10" db="EMBL/GenBank/DDBJ databases">
        <title>Draft genome of Longimonas halophila.</title>
        <authorList>
            <person name="Goh K.M."/>
            <person name="Shamsir M.S."/>
            <person name="Lim S.W."/>
        </authorList>
    </citation>
    <scope>NUCLEOTIDE SEQUENCE [LARGE SCALE GENOMIC DNA]</scope>
    <source>
        <strain evidence="14 15">KCTC 42399</strain>
    </source>
</reference>
<dbReference type="InterPro" id="IPR049312">
    <property type="entry name" value="GIDA_C_N"/>
</dbReference>
<dbReference type="PANTHER" id="PTHR11806">
    <property type="entry name" value="GLUCOSE INHIBITED DIVISION PROTEIN A"/>
    <property type="match status" value="1"/>
</dbReference>
<dbReference type="FunFam" id="1.10.150.570:FF:000001">
    <property type="entry name" value="tRNA uridine 5-carboxymethylaminomethyl modification enzyme MnmG"/>
    <property type="match status" value="1"/>
</dbReference>
<keyword evidence="8 11" id="KW-0520">NAD</keyword>
<comment type="caution">
    <text evidence="14">The sequence shown here is derived from an EMBL/GenBank/DDBJ whole genome shotgun (WGS) entry which is preliminary data.</text>
</comment>
<comment type="subunit">
    <text evidence="9 11">Homodimer. Heterotetramer of two MnmE and two MnmG subunits.</text>
</comment>
<evidence type="ECO:0000256" key="4">
    <source>
        <dbReference type="ARBA" id="ARBA00020461"/>
    </source>
</evidence>
<keyword evidence="5 11" id="KW-0285">Flavoprotein</keyword>
<feature type="region of interest" description="Disordered" evidence="12">
    <location>
        <begin position="633"/>
        <end position="654"/>
    </location>
</feature>
<evidence type="ECO:0000256" key="3">
    <source>
        <dbReference type="ARBA" id="ARBA00007653"/>
    </source>
</evidence>
<dbReference type="PANTHER" id="PTHR11806:SF0">
    <property type="entry name" value="PROTEIN MTO1 HOMOLOG, MITOCHONDRIAL"/>
    <property type="match status" value="1"/>
</dbReference>
<evidence type="ECO:0000256" key="12">
    <source>
        <dbReference type="SAM" id="MobiDB-lite"/>
    </source>
</evidence>
<dbReference type="InterPro" id="IPR026904">
    <property type="entry name" value="MnmG_C"/>
</dbReference>
<comment type="similarity">
    <text evidence="3 11">Belongs to the MnmG family.</text>
</comment>
<evidence type="ECO:0000256" key="7">
    <source>
        <dbReference type="ARBA" id="ARBA00022827"/>
    </source>
</evidence>
<dbReference type="PRINTS" id="PR00411">
    <property type="entry name" value="PNDRDTASEI"/>
</dbReference>
<name>A0A2H3NVS2_9BACT</name>
<dbReference type="InterPro" id="IPR002218">
    <property type="entry name" value="MnmG-rel"/>
</dbReference>
<keyword evidence="11" id="KW-0963">Cytoplasm</keyword>
<comment type="function">
    <text evidence="2 11">NAD-binding protein involved in the addition of a carboxymethylaminomethyl (cmnm) group at the wobble position (U34) of certain tRNAs, forming tRNA-cmnm(5)s(2)U34.</text>
</comment>
<evidence type="ECO:0000259" key="13">
    <source>
        <dbReference type="SMART" id="SM01228"/>
    </source>
</evidence>
<feature type="binding site" evidence="11">
    <location>
        <position position="125"/>
    </location>
    <ligand>
        <name>FAD</name>
        <dbReference type="ChEBI" id="CHEBI:57692"/>
    </ligand>
</feature>
<dbReference type="RefSeq" id="WP_098061193.1">
    <property type="nucleotide sequence ID" value="NZ_PDEP01000002.1"/>
</dbReference>
<evidence type="ECO:0000256" key="6">
    <source>
        <dbReference type="ARBA" id="ARBA00022694"/>
    </source>
</evidence>
<dbReference type="NCBIfam" id="TIGR00136">
    <property type="entry name" value="mnmG_gidA"/>
    <property type="match status" value="1"/>
</dbReference>
<feature type="binding site" evidence="11">
    <location>
        <position position="373"/>
    </location>
    <ligand>
        <name>FAD</name>
        <dbReference type="ChEBI" id="CHEBI:57692"/>
    </ligand>
</feature>
<dbReference type="PROSITE" id="PS01280">
    <property type="entry name" value="GIDA_1"/>
    <property type="match status" value="1"/>
</dbReference>
<feature type="binding site" evidence="11">
    <location>
        <position position="182"/>
    </location>
    <ligand>
        <name>FAD</name>
        <dbReference type="ChEBI" id="CHEBI:57692"/>
    </ligand>
</feature>
<feature type="binding site" evidence="11">
    <location>
        <begin position="13"/>
        <end position="18"/>
    </location>
    <ligand>
        <name>FAD</name>
        <dbReference type="ChEBI" id="CHEBI:57692"/>
    </ligand>
</feature>
<dbReference type="InterPro" id="IPR047001">
    <property type="entry name" value="MnmG_C_subdom"/>
</dbReference>